<dbReference type="InterPro" id="IPR050280">
    <property type="entry name" value="OMP_Chaperone_SurA"/>
</dbReference>
<comment type="domain">
    <text evidence="7">The PPIase activity resides only in the second parvulin domain. The N-terminal region and the C-terminal tail are necessary and sufficient for the chaperone activity of SurA. The PPIase activity is dispensable for SurA to function as a chaperone. The N-terminal region and the C-terminal tail are also required for porin recognition.</text>
</comment>
<keyword evidence="2 7" id="KW-0677">Repeat</keyword>
<dbReference type="GO" id="GO:0050821">
    <property type="term" value="P:protein stabilization"/>
    <property type="evidence" value="ECO:0007669"/>
    <property type="project" value="InterPro"/>
</dbReference>
<evidence type="ECO:0000256" key="6">
    <source>
        <dbReference type="ARBA" id="ARBA00023235"/>
    </source>
</evidence>
<dbReference type="Pfam" id="PF00639">
    <property type="entry name" value="Rotamase"/>
    <property type="match status" value="2"/>
</dbReference>
<dbReference type="HAMAP" id="MF_01183">
    <property type="entry name" value="Chaperone_SurA"/>
    <property type="match status" value="1"/>
</dbReference>
<dbReference type="InterPro" id="IPR015391">
    <property type="entry name" value="SurA_N"/>
</dbReference>
<dbReference type="EMBL" id="CAADFI010000072">
    <property type="protein sequence ID" value="VFJ95175.1"/>
    <property type="molecule type" value="Genomic_DNA"/>
</dbReference>
<dbReference type="GO" id="GO:0043165">
    <property type="term" value="P:Gram-negative-bacterium-type cell outer membrane assembly"/>
    <property type="evidence" value="ECO:0007669"/>
    <property type="project" value="InterPro"/>
</dbReference>
<keyword evidence="3 7" id="KW-0574">Periplasm</keyword>
<dbReference type="InterPro" id="IPR023034">
    <property type="entry name" value="PPIase_SurA"/>
</dbReference>
<evidence type="ECO:0000256" key="2">
    <source>
        <dbReference type="ARBA" id="ARBA00022737"/>
    </source>
</evidence>
<evidence type="ECO:0000313" key="11">
    <source>
        <dbReference type="EMBL" id="VFK01741.1"/>
    </source>
</evidence>
<keyword evidence="1 7" id="KW-0732">Signal</keyword>
<evidence type="ECO:0000256" key="4">
    <source>
        <dbReference type="ARBA" id="ARBA00023110"/>
    </source>
</evidence>
<organism evidence="9">
    <name type="scientific">Candidatus Kentrum eta</name>
    <dbReference type="NCBI Taxonomy" id="2126337"/>
    <lineage>
        <taxon>Bacteria</taxon>
        <taxon>Pseudomonadati</taxon>
        <taxon>Pseudomonadota</taxon>
        <taxon>Gammaproteobacteria</taxon>
        <taxon>Candidatus Kentrum</taxon>
    </lineage>
</organism>
<keyword evidence="4 7" id="KW-0697">Rotamase</keyword>
<dbReference type="EMBL" id="CAADFJ010000071">
    <property type="protein sequence ID" value="VFK01741.1"/>
    <property type="molecule type" value="Genomic_DNA"/>
</dbReference>
<dbReference type="GO" id="GO:0003755">
    <property type="term" value="F:peptidyl-prolyl cis-trans isomerase activity"/>
    <property type="evidence" value="ECO:0007669"/>
    <property type="project" value="UniProtKB-UniRule"/>
</dbReference>
<feature type="domain" description="PpiC" evidence="8">
    <location>
        <begin position="295"/>
        <end position="394"/>
    </location>
</feature>
<dbReference type="SUPFAM" id="SSF54534">
    <property type="entry name" value="FKBP-like"/>
    <property type="match status" value="2"/>
</dbReference>
<dbReference type="InterPro" id="IPR027304">
    <property type="entry name" value="Trigger_fact/SurA_dom_sf"/>
</dbReference>
<dbReference type="InterPro" id="IPR046357">
    <property type="entry name" value="PPIase_dom_sf"/>
</dbReference>
<keyword evidence="5 7" id="KW-0143">Chaperone</keyword>
<dbReference type="PROSITE" id="PS01096">
    <property type="entry name" value="PPIC_PPIASE_1"/>
    <property type="match status" value="1"/>
</dbReference>
<evidence type="ECO:0000256" key="1">
    <source>
        <dbReference type="ARBA" id="ARBA00022729"/>
    </source>
</evidence>
<dbReference type="InterPro" id="IPR023058">
    <property type="entry name" value="PPIase_PpiC_CS"/>
</dbReference>
<dbReference type="SUPFAM" id="SSF109998">
    <property type="entry name" value="Triger factor/SurA peptide-binding domain-like"/>
    <property type="match status" value="1"/>
</dbReference>
<gene>
    <name evidence="7" type="primary">surA</name>
    <name evidence="9" type="ORF">BECKH772A_GA0070896_100747</name>
    <name evidence="10" type="ORF">BECKH772B_GA0070898_100727</name>
    <name evidence="11" type="ORF">BECKH772C_GA0070978_100717</name>
</gene>
<evidence type="ECO:0000256" key="3">
    <source>
        <dbReference type="ARBA" id="ARBA00022764"/>
    </source>
</evidence>
<evidence type="ECO:0000313" key="9">
    <source>
        <dbReference type="EMBL" id="VFJ94623.1"/>
    </source>
</evidence>
<sequence precursor="true">MATITRPLRTIALFLPLLLSFLPALGAPPLSPPPVTEIDRIVAVVGDDVIVASELDSRIRTILTEMRQGSASVPSASPALRKQVLERLILNLLQVQVARRAGIRVDDERLNRAIAGIARRNGLKLRQFREVLEKDGYDFASFRKSIRDQMMITEIQKRRVANRVQVTDREIDDYLSTKARQGETGNAYHLAHILIAVEDSTDANQVAGARKKVERVIRELRAGADFTRMAMTLSDGRQALEGGDLGWRKEKQLPSLFVDVVPKMGVGQISDPLWNSSGFHILKLVDLRGRKRHIITQTKARHILVRTNEITSNTDAKTRLEQIRERVVQGEDFEELARSHSDDRGTAIKGGDLGWVGPGDLVSRFEQEMNKLRPMTISTPFRTQFGWHIVQVLERRKHDGTREVRRAQARKEIRERRINEDLEAWLRQLRDEAYVEYRLEG</sequence>
<dbReference type="AlphaFoldDB" id="A0A450UPY3"/>
<dbReference type="GO" id="GO:0051082">
    <property type="term" value="F:unfolded protein binding"/>
    <property type="evidence" value="ECO:0007669"/>
    <property type="project" value="UniProtKB-UniRule"/>
</dbReference>
<reference evidence="9" key="1">
    <citation type="submission" date="2019-02" db="EMBL/GenBank/DDBJ databases">
        <authorList>
            <person name="Gruber-Vodicka R. H."/>
            <person name="Seah K. B. B."/>
        </authorList>
    </citation>
    <scope>NUCLEOTIDE SEQUENCE</scope>
    <source>
        <strain evidence="11">BECK_SA2B12</strain>
        <strain evidence="9">BECK_SA2B15</strain>
        <strain evidence="10">BECK_SA2B20</strain>
    </source>
</reference>
<accession>A0A450UPY3</accession>
<dbReference type="PROSITE" id="PS50198">
    <property type="entry name" value="PPIC_PPIASE_2"/>
    <property type="match status" value="2"/>
</dbReference>
<evidence type="ECO:0000313" key="10">
    <source>
        <dbReference type="EMBL" id="VFJ95175.1"/>
    </source>
</evidence>
<keyword evidence="6 7" id="KW-0413">Isomerase</keyword>
<dbReference type="PANTHER" id="PTHR47637">
    <property type="entry name" value="CHAPERONE SURA"/>
    <property type="match status" value="1"/>
</dbReference>
<evidence type="ECO:0000259" key="8">
    <source>
        <dbReference type="PROSITE" id="PS50198"/>
    </source>
</evidence>
<comment type="subcellular location">
    <subcellularLocation>
        <location evidence="7">Periplasm</location>
    </subcellularLocation>
    <text evidence="7">Is capable of associating with the outer membrane.</text>
</comment>
<dbReference type="Gene3D" id="3.10.50.40">
    <property type="match status" value="2"/>
</dbReference>
<name>A0A450UPY3_9GAMM</name>
<feature type="signal peptide" evidence="7">
    <location>
        <begin position="1"/>
        <end position="26"/>
    </location>
</feature>
<evidence type="ECO:0000256" key="5">
    <source>
        <dbReference type="ARBA" id="ARBA00023186"/>
    </source>
</evidence>
<proteinExistence type="inferred from homology"/>
<feature type="chain" id="PRO_5034971114" description="Chaperone SurA" evidence="7">
    <location>
        <begin position="27"/>
        <end position="441"/>
    </location>
</feature>
<dbReference type="PANTHER" id="PTHR47637:SF1">
    <property type="entry name" value="CHAPERONE SURA"/>
    <property type="match status" value="1"/>
</dbReference>
<dbReference type="EMBL" id="CAADFG010000074">
    <property type="protein sequence ID" value="VFJ94623.1"/>
    <property type="molecule type" value="Genomic_DNA"/>
</dbReference>
<evidence type="ECO:0000256" key="7">
    <source>
        <dbReference type="HAMAP-Rule" id="MF_01183"/>
    </source>
</evidence>
<comment type="catalytic activity">
    <reaction evidence="7">
        <text>[protein]-peptidylproline (omega=180) = [protein]-peptidylproline (omega=0)</text>
        <dbReference type="Rhea" id="RHEA:16237"/>
        <dbReference type="Rhea" id="RHEA-COMP:10747"/>
        <dbReference type="Rhea" id="RHEA-COMP:10748"/>
        <dbReference type="ChEBI" id="CHEBI:83833"/>
        <dbReference type="ChEBI" id="CHEBI:83834"/>
        <dbReference type="EC" id="5.2.1.8"/>
    </reaction>
</comment>
<dbReference type="Pfam" id="PF09312">
    <property type="entry name" value="SurA_N"/>
    <property type="match status" value="1"/>
</dbReference>
<comment type="function">
    <text evidence="7">Chaperone involved in the correct folding and assembly of outer membrane proteins. Recognizes specific patterns of aromatic residues and the orientation of their side chains, which are found more frequently in integral outer membrane proteins. May act in both early periplasmic and late outer membrane-associated steps of protein maturation.</text>
</comment>
<feature type="domain" description="PpiC" evidence="8">
    <location>
        <begin position="185"/>
        <end position="286"/>
    </location>
</feature>
<protein>
    <recommendedName>
        <fullName evidence="7">Chaperone SurA</fullName>
    </recommendedName>
    <alternativeName>
        <fullName evidence="7">Peptidyl-prolyl cis-trans isomerase SurA</fullName>
        <shortName evidence="7">PPIase SurA</shortName>
        <ecNumber evidence="7">5.2.1.8</ecNumber>
    </alternativeName>
    <alternativeName>
        <fullName evidence="7">Rotamase SurA</fullName>
    </alternativeName>
</protein>
<dbReference type="InterPro" id="IPR000297">
    <property type="entry name" value="PPIase_PpiC"/>
</dbReference>
<dbReference type="EC" id="5.2.1.8" evidence="7"/>
<dbReference type="GO" id="GO:0030288">
    <property type="term" value="C:outer membrane-bounded periplasmic space"/>
    <property type="evidence" value="ECO:0007669"/>
    <property type="project" value="InterPro"/>
</dbReference>
<dbReference type="GO" id="GO:0006457">
    <property type="term" value="P:protein folding"/>
    <property type="evidence" value="ECO:0007669"/>
    <property type="project" value="UniProtKB-UniRule"/>
</dbReference>
<dbReference type="Gene3D" id="1.10.4030.10">
    <property type="entry name" value="Porin chaperone SurA, peptide-binding domain"/>
    <property type="match status" value="1"/>
</dbReference>
<dbReference type="GO" id="GO:0042277">
    <property type="term" value="F:peptide binding"/>
    <property type="evidence" value="ECO:0007669"/>
    <property type="project" value="InterPro"/>
</dbReference>